<dbReference type="CDD" id="cd09276">
    <property type="entry name" value="Rnase_HI_RT_non_LTR"/>
    <property type="match status" value="1"/>
</dbReference>
<dbReference type="AlphaFoldDB" id="A0AAV3YSD5"/>
<reference evidence="2 3" key="1">
    <citation type="journal article" date="2021" name="Elife">
        <title>Chloroplast acquisition without the gene transfer in kleptoplastic sea slugs, Plakobranchus ocellatus.</title>
        <authorList>
            <person name="Maeda T."/>
            <person name="Takahashi S."/>
            <person name="Yoshida T."/>
            <person name="Shimamura S."/>
            <person name="Takaki Y."/>
            <person name="Nagai Y."/>
            <person name="Toyoda A."/>
            <person name="Suzuki Y."/>
            <person name="Arimoto A."/>
            <person name="Ishii H."/>
            <person name="Satoh N."/>
            <person name="Nishiyama T."/>
            <person name="Hasebe M."/>
            <person name="Maruyama T."/>
            <person name="Minagawa J."/>
            <person name="Obokata J."/>
            <person name="Shigenobu S."/>
        </authorList>
    </citation>
    <scope>NUCLEOTIDE SEQUENCE [LARGE SCALE GENOMIC DNA]</scope>
</reference>
<dbReference type="PROSITE" id="PS50879">
    <property type="entry name" value="RNASE_H_1"/>
    <property type="match status" value="1"/>
</dbReference>
<dbReference type="Pfam" id="PF00075">
    <property type="entry name" value="RNase_H"/>
    <property type="match status" value="1"/>
</dbReference>
<dbReference type="InterPro" id="IPR002156">
    <property type="entry name" value="RNaseH_domain"/>
</dbReference>
<dbReference type="SUPFAM" id="SSF53098">
    <property type="entry name" value="Ribonuclease H-like"/>
    <property type="match status" value="1"/>
</dbReference>
<keyword evidence="2" id="KW-0695">RNA-directed DNA polymerase</keyword>
<feature type="domain" description="RNase H type-1" evidence="1">
    <location>
        <begin position="24"/>
        <end position="162"/>
    </location>
</feature>
<dbReference type="Gene3D" id="3.30.420.10">
    <property type="entry name" value="Ribonuclease H-like superfamily/Ribonuclease H"/>
    <property type="match status" value="1"/>
</dbReference>
<keyword evidence="3" id="KW-1185">Reference proteome</keyword>
<dbReference type="GO" id="GO:0003676">
    <property type="term" value="F:nucleic acid binding"/>
    <property type="evidence" value="ECO:0007669"/>
    <property type="project" value="InterPro"/>
</dbReference>
<evidence type="ECO:0000313" key="2">
    <source>
        <dbReference type="EMBL" id="GFN84963.1"/>
    </source>
</evidence>
<comment type="caution">
    <text evidence="2">The sequence shown here is derived from an EMBL/GenBank/DDBJ whole genome shotgun (WGS) entry which is preliminary data.</text>
</comment>
<accession>A0AAV3YSD5</accession>
<dbReference type="Proteomes" id="UP000735302">
    <property type="component" value="Unassembled WGS sequence"/>
</dbReference>
<evidence type="ECO:0000259" key="1">
    <source>
        <dbReference type="PROSITE" id="PS50879"/>
    </source>
</evidence>
<evidence type="ECO:0000313" key="3">
    <source>
        <dbReference type="Proteomes" id="UP000735302"/>
    </source>
</evidence>
<dbReference type="InterPro" id="IPR012337">
    <property type="entry name" value="RNaseH-like_sf"/>
</dbReference>
<dbReference type="GO" id="GO:0004523">
    <property type="term" value="F:RNA-DNA hybrid ribonuclease activity"/>
    <property type="evidence" value="ECO:0007669"/>
    <property type="project" value="InterPro"/>
</dbReference>
<proteinExistence type="predicted"/>
<organism evidence="2 3">
    <name type="scientific">Plakobranchus ocellatus</name>
    <dbReference type="NCBI Taxonomy" id="259542"/>
    <lineage>
        <taxon>Eukaryota</taxon>
        <taxon>Metazoa</taxon>
        <taxon>Spiralia</taxon>
        <taxon>Lophotrochozoa</taxon>
        <taxon>Mollusca</taxon>
        <taxon>Gastropoda</taxon>
        <taxon>Heterobranchia</taxon>
        <taxon>Euthyneura</taxon>
        <taxon>Panpulmonata</taxon>
        <taxon>Sacoglossa</taxon>
        <taxon>Placobranchoidea</taxon>
        <taxon>Plakobranchidae</taxon>
        <taxon>Plakobranchus</taxon>
    </lineage>
</organism>
<sequence length="301" mass="33247">MGRKDEMCLLAMRALSLETISRYGREYALTYTDGSSTGGAENGGYGIYFLWPDGSITRICGPVGNWTCSYECELIVVTECLRVVIEKQREGAALPGVVIFTDCRALVWALGGSGSEGVGEAVLLADYLLKTEGVQTVVQWIPSHVGVVGNEIADGLANERRSMPQPRKSLTLSDARSVLQRGTARLWSAAQLSNDERFPHFYEAYKAGDYLQSLPRSDAVQISRARAKHTLLLAGRADGQVYPNAGKWPVTALRHLRITLCYLHISLFGENRVQSLETSVITIQKILYNLPFSPFMSFFLQ</sequence>
<dbReference type="InterPro" id="IPR036397">
    <property type="entry name" value="RNaseH_sf"/>
</dbReference>
<dbReference type="GO" id="GO:0003964">
    <property type="term" value="F:RNA-directed DNA polymerase activity"/>
    <property type="evidence" value="ECO:0007669"/>
    <property type="project" value="UniProtKB-KW"/>
</dbReference>
<gene>
    <name evidence="2" type="ORF">PoB_001146900</name>
</gene>
<keyword evidence="2" id="KW-0548">Nucleotidyltransferase</keyword>
<protein>
    <submittedName>
        <fullName evidence="2">RNA-directed DNA polymerase from</fullName>
    </submittedName>
</protein>
<name>A0AAV3YSD5_9GAST</name>
<dbReference type="EMBL" id="BLXT01001350">
    <property type="protein sequence ID" value="GFN84963.1"/>
    <property type="molecule type" value="Genomic_DNA"/>
</dbReference>
<keyword evidence="2" id="KW-0808">Transferase</keyword>